<reference evidence="2" key="1">
    <citation type="journal article" date="2023" name="GigaByte">
        <title>Genome assembly of the bearded iris, Iris pallida Lam.</title>
        <authorList>
            <person name="Bruccoleri R.E."/>
            <person name="Oakeley E.J."/>
            <person name="Faust A.M.E."/>
            <person name="Altorfer M."/>
            <person name="Dessus-Babus S."/>
            <person name="Burckhardt D."/>
            <person name="Oertli M."/>
            <person name="Naumann U."/>
            <person name="Petersen F."/>
            <person name="Wong J."/>
        </authorList>
    </citation>
    <scope>NUCLEOTIDE SEQUENCE</scope>
    <source>
        <strain evidence="2">GSM-AAB239-AS_SAM_17_03QT</strain>
    </source>
</reference>
<gene>
    <name evidence="2" type="ORF">M6B38_346585</name>
</gene>
<keyword evidence="3" id="KW-1185">Reference proteome</keyword>
<evidence type="ECO:0000313" key="2">
    <source>
        <dbReference type="EMBL" id="KAJ6832364.1"/>
    </source>
</evidence>
<proteinExistence type="predicted"/>
<protein>
    <submittedName>
        <fullName evidence="2">Serine/threonine-protein kinase</fullName>
    </submittedName>
</protein>
<organism evidence="2 3">
    <name type="scientific">Iris pallida</name>
    <name type="common">Sweet iris</name>
    <dbReference type="NCBI Taxonomy" id="29817"/>
    <lineage>
        <taxon>Eukaryota</taxon>
        <taxon>Viridiplantae</taxon>
        <taxon>Streptophyta</taxon>
        <taxon>Embryophyta</taxon>
        <taxon>Tracheophyta</taxon>
        <taxon>Spermatophyta</taxon>
        <taxon>Magnoliopsida</taxon>
        <taxon>Liliopsida</taxon>
        <taxon>Asparagales</taxon>
        <taxon>Iridaceae</taxon>
        <taxon>Iridoideae</taxon>
        <taxon>Irideae</taxon>
        <taxon>Iris</taxon>
    </lineage>
</organism>
<accession>A0AAX6GV48</accession>
<dbReference type="AlphaFoldDB" id="A0AAX6GV48"/>
<name>A0AAX6GV48_IRIPA</name>
<feature type="compositionally biased region" description="Polar residues" evidence="1">
    <location>
        <begin position="253"/>
        <end position="263"/>
    </location>
</feature>
<feature type="region of interest" description="Disordered" evidence="1">
    <location>
        <begin position="1"/>
        <end position="33"/>
    </location>
</feature>
<dbReference type="EMBL" id="JANAVB010016194">
    <property type="protein sequence ID" value="KAJ6832364.1"/>
    <property type="molecule type" value="Genomic_DNA"/>
</dbReference>
<evidence type="ECO:0000256" key="1">
    <source>
        <dbReference type="SAM" id="MobiDB-lite"/>
    </source>
</evidence>
<keyword evidence="2" id="KW-0418">Kinase</keyword>
<feature type="region of interest" description="Disordered" evidence="1">
    <location>
        <begin position="80"/>
        <end position="149"/>
    </location>
</feature>
<keyword evidence="2" id="KW-0808">Transferase</keyword>
<feature type="compositionally biased region" description="Polar residues" evidence="1">
    <location>
        <begin position="198"/>
        <end position="238"/>
    </location>
</feature>
<sequence length="381" mass="40695">MELQKNLPDGPISAVNLRPYTAKHDEGAANKSNQITLRIRPPRSSSEPILNISPRSQISQKTGVGVAAPVGAFWSTHHAQDNNTAKHGNNASIQKSCQKTPSSNLTQTPQTEGKTSTRNESTTFVADFDASGLSSGNTNRSTSGKEQTDVEINSLKEQLKQANSEKAEITMKCEKLTAICRSQQQEIQVLKLALAEATPSSQNSKDNLSSQISPGIAKTTPSSQNSKDSSRGLNSPGNTLAILPPQPTKDVTKSQISPVSTPSINPPREKIEKGIWELEQAMLASSFASASPAPNQWQAFDEEPKVQTVSSSLVSPANNGQQNSTRPATAGPPPANSWAFGQNGDALSMPADYQAGNTSQRYGNSEARRVETNQTTGWVGF</sequence>
<feature type="region of interest" description="Disordered" evidence="1">
    <location>
        <begin position="198"/>
        <end position="268"/>
    </location>
</feature>
<feature type="compositionally biased region" description="Polar residues" evidence="1">
    <location>
        <begin position="372"/>
        <end position="381"/>
    </location>
</feature>
<feature type="compositionally biased region" description="Polar residues" evidence="1">
    <location>
        <begin position="132"/>
        <end position="145"/>
    </location>
</feature>
<comment type="caution">
    <text evidence="2">The sequence shown here is derived from an EMBL/GenBank/DDBJ whole genome shotgun (WGS) entry which is preliminary data.</text>
</comment>
<feature type="compositionally biased region" description="Polar residues" evidence="1">
    <location>
        <begin position="81"/>
        <end position="124"/>
    </location>
</feature>
<dbReference type="Proteomes" id="UP001140949">
    <property type="component" value="Unassembled WGS sequence"/>
</dbReference>
<reference evidence="2" key="2">
    <citation type="submission" date="2023-04" db="EMBL/GenBank/DDBJ databases">
        <authorList>
            <person name="Bruccoleri R.E."/>
            <person name="Oakeley E.J."/>
            <person name="Faust A.-M."/>
            <person name="Dessus-Babus S."/>
            <person name="Altorfer M."/>
            <person name="Burckhardt D."/>
            <person name="Oertli M."/>
            <person name="Naumann U."/>
            <person name="Petersen F."/>
            <person name="Wong J."/>
        </authorList>
    </citation>
    <scope>NUCLEOTIDE SEQUENCE</scope>
    <source>
        <strain evidence="2">GSM-AAB239-AS_SAM_17_03QT</strain>
        <tissue evidence="2">Leaf</tissue>
    </source>
</reference>
<dbReference type="GO" id="GO:0016301">
    <property type="term" value="F:kinase activity"/>
    <property type="evidence" value="ECO:0007669"/>
    <property type="project" value="UniProtKB-KW"/>
</dbReference>
<evidence type="ECO:0000313" key="3">
    <source>
        <dbReference type="Proteomes" id="UP001140949"/>
    </source>
</evidence>
<feature type="compositionally biased region" description="Polar residues" evidence="1">
    <location>
        <begin position="307"/>
        <end position="327"/>
    </location>
</feature>
<feature type="region of interest" description="Disordered" evidence="1">
    <location>
        <begin position="303"/>
        <end position="381"/>
    </location>
</feature>